<dbReference type="InterPro" id="IPR031865">
    <property type="entry name" value="DUF4757"/>
</dbReference>
<name>A0ABD1J3I0_9TELE</name>
<evidence type="ECO:0000313" key="4">
    <source>
        <dbReference type="Proteomes" id="UP001591681"/>
    </source>
</evidence>
<feature type="domain" description="DUF4757" evidence="2">
    <location>
        <begin position="101"/>
        <end position="235"/>
    </location>
</feature>
<feature type="region of interest" description="Disordered" evidence="1">
    <location>
        <begin position="120"/>
        <end position="150"/>
    </location>
</feature>
<protein>
    <recommendedName>
        <fullName evidence="2">DUF4757 domain-containing protein</fullName>
    </recommendedName>
</protein>
<sequence length="256" mass="29232">MMDAVLGHRHCQGTNRNTMPIQEEPDVPQPAESNNSLTPSEPVVSGSPTCSAATPVLKETNTNNEAPSFLAAATSTPGFIHTVFGCDLDLGLRIMQNKDPTYRRSLVITPRVTTQFNQFLPSKDKPSGYVPPPLQRKHAEQDEDNGRGWANPVFTKKHMMYRSKSMADIPMQPNVSQQQRYDRLQSINLQMKENEDQWQDDLTKWKNRRKSVNSDLERKKEEREKIDLIKTSKTYGERQEERLASPYVHICSSVWC</sequence>
<organism evidence="3 4">
    <name type="scientific">Coilia grayii</name>
    <name type="common">Gray's grenadier anchovy</name>
    <dbReference type="NCBI Taxonomy" id="363190"/>
    <lineage>
        <taxon>Eukaryota</taxon>
        <taxon>Metazoa</taxon>
        <taxon>Chordata</taxon>
        <taxon>Craniata</taxon>
        <taxon>Vertebrata</taxon>
        <taxon>Euteleostomi</taxon>
        <taxon>Actinopterygii</taxon>
        <taxon>Neopterygii</taxon>
        <taxon>Teleostei</taxon>
        <taxon>Clupei</taxon>
        <taxon>Clupeiformes</taxon>
        <taxon>Clupeoidei</taxon>
        <taxon>Engraulidae</taxon>
        <taxon>Coilinae</taxon>
        <taxon>Coilia</taxon>
    </lineage>
</organism>
<keyword evidence="4" id="KW-1185">Reference proteome</keyword>
<dbReference type="InterPro" id="IPR029978">
    <property type="entry name" value="LMO-7"/>
</dbReference>
<evidence type="ECO:0000259" key="2">
    <source>
        <dbReference type="Pfam" id="PF15949"/>
    </source>
</evidence>
<evidence type="ECO:0000313" key="3">
    <source>
        <dbReference type="EMBL" id="KAL2081758.1"/>
    </source>
</evidence>
<reference evidence="3 4" key="1">
    <citation type="submission" date="2024-09" db="EMBL/GenBank/DDBJ databases">
        <title>A chromosome-level genome assembly of Gray's grenadier anchovy, Coilia grayii.</title>
        <authorList>
            <person name="Fu Z."/>
        </authorList>
    </citation>
    <scope>NUCLEOTIDE SEQUENCE [LARGE SCALE GENOMIC DNA]</scope>
    <source>
        <strain evidence="3">G4</strain>
        <tissue evidence="3">Muscle</tissue>
    </source>
</reference>
<feature type="compositionally biased region" description="Basic and acidic residues" evidence="1">
    <location>
        <begin position="137"/>
        <end position="146"/>
    </location>
</feature>
<comment type="caution">
    <text evidence="3">The sequence shown here is derived from an EMBL/GenBank/DDBJ whole genome shotgun (WGS) entry which is preliminary data.</text>
</comment>
<dbReference type="PANTHER" id="PTHR46767:SF1">
    <property type="entry name" value="LIM DOMAIN ONLY PROTEIN 7"/>
    <property type="match status" value="1"/>
</dbReference>
<proteinExistence type="predicted"/>
<dbReference type="Pfam" id="PF15949">
    <property type="entry name" value="DUF4757"/>
    <property type="match status" value="1"/>
</dbReference>
<dbReference type="EMBL" id="JBHFQA010000020">
    <property type="protein sequence ID" value="KAL2081758.1"/>
    <property type="molecule type" value="Genomic_DNA"/>
</dbReference>
<feature type="region of interest" description="Disordered" evidence="1">
    <location>
        <begin position="1"/>
        <end position="54"/>
    </location>
</feature>
<dbReference type="Proteomes" id="UP001591681">
    <property type="component" value="Unassembled WGS sequence"/>
</dbReference>
<accession>A0ABD1J3I0</accession>
<dbReference type="AlphaFoldDB" id="A0ABD1J3I0"/>
<dbReference type="PANTHER" id="PTHR46767">
    <property type="entry name" value="LIM DOMAIN ONLY PROTEIN 7"/>
    <property type="match status" value="1"/>
</dbReference>
<gene>
    <name evidence="3" type="ORF">ACEWY4_023611</name>
</gene>
<evidence type="ECO:0000256" key="1">
    <source>
        <dbReference type="SAM" id="MobiDB-lite"/>
    </source>
</evidence>